<proteinExistence type="predicted"/>
<feature type="compositionally biased region" description="Basic and acidic residues" evidence="1">
    <location>
        <begin position="183"/>
        <end position="196"/>
    </location>
</feature>
<reference evidence="2" key="1">
    <citation type="submission" date="2015-04" db="UniProtKB">
        <authorList>
            <consortium name="EnsemblPlants"/>
        </authorList>
    </citation>
    <scope>IDENTIFICATION</scope>
    <source>
        <strain evidence="2">SL10</strain>
    </source>
</reference>
<keyword evidence="3" id="KW-1185">Reference proteome</keyword>
<feature type="compositionally biased region" description="Basic and acidic residues" evidence="1">
    <location>
        <begin position="262"/>
        <end position="286"/>
    </location>
</feature>
<name>A0A0E0HM91_ORYNI</name>
<dbReference type="EnsemblPlants" id="ONIVA06G07380.1">
    <property type="protein sequence ID" value="ONIVA06G07380.1"/>
    <property type="gene ID" value="ONIVA06G07380"/>
</dbReference>
<dbReference type="HOGENOM" id="CLU_974489_0_0_1"/>
<dbReference type="AlphaFoldDB" id="A0A0E0HM91"/>
<protein>
    <submittedName>
        <fullName evidence="2">Uncharacterized protein</fullName>
    </submittedName>
</protein>
<organism evidence="2">
    <name type="scientific">Oryza nivara</name>
    <name type="common">Indian wild rice</name>
    <name type="synonym">Oryza sativa f. spontanea</name>
    <dbReference type="NCBI Taxonomy" id="4536"/>
    <lineage>
        <taxon>Eukaryota</taxon>
        <taxon>Viridiplantae</taxon>
        <taxon>Streptophyta</taxon>
        <taxon>Embryophyta</taxon>
        <taxon>Tracheophyta</taxon>
        <taxon>Spermatophyta</taxon>
        <taxon>Magnoliopsida</taxon>
        <taxon>Liliopsida</taxon>
        <taxon>Poales</taxon>
        <taxon>Poaceae</taxon>
        <taxon>BOP clade</taxon>
        <taxon>Oryzoideae</taxon>
        <taxon>Oryzeae</taxon>
        <taxon>Oryzinae</taxon>
        <taxon>Oryza</taxon>
    </lineage>
</organism>
<dbReference type="Proteomes" id="UP000006591">
    <property type="component" value="Chromosome 6"/>
</dbReference>
<dbReference type="Gramene" id="ONIVA06G07380.1">
    <property type="protein sequence ID" value="ONIVA06G07380.1"/>
    <property type="gene ID" value="ONIVA06G07380"/>
</dbReference>
<evidence type="ECO:0000256" key="1">
    <source>
        <dbReference type="SAM" id="MobiDB-lite"/>
    </source>
</evidence>
<reference evidence="2" key="2">
    <citation type="submission" date="2018-04" db="EMBL/GenBank/DDBJ databases">
        <title>OnivRS2 (Oryza nivara Reference Sequence Version 2).</title>
        <authorList>
            <person name="Zhang J."/>
            <person name="Kudrna D."/>
            <person name="Lee S."/>
            <person name="Talag J."/>
            <person name="Rajasekar S."/>
            <person name="Welchert J."/>
            <person name="Hsing Y.-I."/>
            <person name="Wing R.A."/>
        </authorList>
    </citation>
    <scope>NUCLEOTIDE SEQUENCE [LARGE SCALE GENOMIC DNA]</scope>
    <source>
        <strain evidence="2">SL10</strain>
    </source>
</reference>
<feature type="region of interest" description="Disordered" evidence="1">
    <location>
        <begin position="220"/>
        <end position="286"/>
    </location>
</feature>
<accession>A0A0E0HM91</accession>
<feature type="region of interest" description="Disordered" evidence="1">
    <location>
        <begin position="183"/>
        <end position="208"/>
    </location>
</feature>
<sequence length="286" mass="31197">MATSEGLVWGRGDLFFSLTLSPSNPTAWMELERVGGSSSSLTVGRRRGAGAGRASKAFDGTNFGRKLCLRAGNNDVCGCRSPLGQTEEMISFFINSDSTLRLTLPIETGRKQQGWMKDTSKSCHDRAELFSSYLLTCSSDIFTNTDKEQLLQLFNTGPGRTTGRSSKISLRLQLLDSARAGGDAREEYGSGEEHCHGSCGGGESCGGEPPCGHRVEATVRRRRSTAAEPADVRKQEQTSELESDENGKEESTCDDWLGAAVSERRRGGLAWRGEERLERSEGRKRI</sequence>
<evidence type="ECO:0000313" key="3">
    <source>
        <dbReference type="Proteomes" id="UP000006591"/>
    </source>
</evidence>
<evidence type="ECO:0000313" key="2">
    <source>
        <dbReference type="EnsemblPlants" id="ONIVA06G07380.1"/>
    </source>
</evidence>